<evidence type="ECO:0000256" key="3">
    <source>
        <dbReference type="ARBA" id="ARBA00022813"/>
    </source>
</evidence>
<gene>
    <name evidence="4" type="ORF">MGWOODY_Hyp1905</name>
</gene>
<dbReference type="InterPro" id="IPR029055">
    <property type="entry name" value="Ntn_hydrolases_N"/>
</dbReference>
<dbReference type="EMBL" id="CZQD01000048">
    <property type="protein sequence ID" value="CUS57825.1"/>
    <property type="molecule type" value="Genomic_DNA"/>
</dbReference>
<accession>A0A160U0Y6</accession>
<dbReference type="GO" id="GO:0006508">
    <property type="term" value="P:proteolysis"/>
    <property type="evidence" value="ECO:0007669"/>
    <property type="project" value="UniProtKB-KW"/>
</dbReference>
<evidence type="ECO:0000256" key="1">
    <source>
        <dbReference type="ARBA" id="ARBA00022670"/>
    </source>
</evidence>
<dbReference type="GO" id="GO:0016811">
    <property type="term" value="F:hydrolase activity, acting on carbon-nitrogen (but not peptide) bonds, in linear amides"/>
    <property type="evidence" value="ECO:0007669"/>
    <property type="project" value="UniProtKB-ARBA"/>
</dbReference>
<keyword evidence="3" id="KW-0068">Autocatalytic cleavage</keyword>
<proteinExistence type="predicted"/>
<keyword evidence="1" id="KW-0645">Protease</keyword>
<reference evidence="4" key="1">
    <citation type="submission" date="2015-10" db="EMBL/GenBank/DDBJ databases">
        <authorList>
            <person name="Gilbert D.G."/>
        </authorList>
    </citation>
    <scope>NUCLEOTIDE SEQUENCE</scope>
</reference>
<dbReference type="CDD" id="cd04701">
    <property type="entry name" value="Asparaginase_2"/>
    <property type="match status" value="1"/>
</dbReference>
<evidence type="ECO:0000313" key="4">
    <source>
        <dbReference type="EMBL" id="CUS57825.1"/>
    </source>
</evidence>
<dbReference type="AlphaFoldDB" id="A0A160U0Y6"/>
<protein>
    <submittedName>
        <fullName evidence="4">Isoaspartyl aminopeptidase @ Asp-X dipeptidase</fullName>
        <ecNumber evidence="4">3.4.19.5</ecNumber>
    </submittedName>
</protein>
<name>A0A160U0Y6_9ZZZZ</name>
<dbReference type="FunFam" id="3.60.20.30:FF:000001">
    <property type="entry name" value="Isoaspartyl peptidase/L-asparaginase"/>
    <property type="match status" value="1"/>
</dbReference>
<evidence type="ECO:0000256" key="2">
    <source>
        <dbReference type="ARBA" id="ARBA00022801"/>
    </source>
</evidence>
<organism evidence="4">
    <name type="scientific">hydrothermal vent metagenome</name>
    <dbReference type="NCBI Taxonomy" id="652676"/>
    <lineage>
        <taxon>unclassified sequences</taxon>
        <taxon>metagenomes</taxon>
        <taxon>ecological metagenomes</taxon>
    </lineage>
</organism>
<dbReference type="PANTHER" id="PTHR10188:SF6">
    <property type="entry name" value="N(4)-(BETA-N-ACETYLGLUCOSAMINYL)-L-ASPARAGINASE"/>
    <property type="match status" value="1"/>
</dbReference>
<dbReference type="InterPro" id="IPR000246">
    <property type="entry name" value="Peptidase_T2"/>
</dbReference>
<sequence length="329" mass="33566">MNFRKLVIASAVLLGACAATPDPGPTMTEWRLVIHGGAGVITREGMSPEKEAAYTAALETALEAGAAVLRNGGSALDAVEAAVIPMEDDPLFNSGHGAVFTAAGTHELDASIMDGRARNAGAVAGVTRVRNPIKAARAVMDKSEHVMFAGSGADAFAEAQGLDMVDNSYFDTDRRRQSLERVLEERVRTAADRHGTVGAVAIDQDGNLAAATTTGGMTAKAAGRIGDSPLIGAATYAENGVCAVSATGHGEYFIRVGVAKTICDRVKLAGDGIESAAESALAEVAELGGDGGVIVLDGDGGYAFVFNSEGMYRGVVDASGARTAIYGGE</sequence>
<dbReference type="PROSITE" id="PS51257">
    <property type="entry name" value="PROKAR_LIPOPROTEIN"/>
    <property type="match status" value="1"/>
</dbReference>
<keyword evidence="2 4" id="KW-0378">Hydrolase</keyword>
<dbReference type="Pfam" id="PF01112">
    <property type="entry name" value="Asparaginase_2"/>
    <property type="match status" value="1"/>
</dbReference>
<dbReference type="EC" id="3.4.19.5" evidence="4"/>
<dbReference type="SUPFAM" id="SSF56235">
    <property type="entry name" value="N-terminal nucleophile aminohydrolases (Ntn hydrolases)"/>
    <property type="match status" value="1"/>
</dbReference>
<keyword evidence="4" id="KW-0031">Aminopeptidase</keyword>
<dbReference type="GO" id="GO:0004177">
    <property type="term" value="F:aminopeptidase activity"/>
    <property type="evidence" value="ECO:0007669"/>
    <property type="project" value="UniProtKB-KW"/>
</dbReference>
<dbReference type="Gene3D" id="3.60.20.30">
    <property type="entry name" value="(Glycosyl)asparaginase"/>
    <property type="match status" value="1"/>
</dbReference>
<dbReference type="PANTHER" id="PTHR10188">
    <property type="entry name" value="L-ASPARAGINASE"/>
    <property type="match status" value="1"/>
</dbReference>
<dbReference type="GO" id="GO:0008798">
    <property type="term" value="F:beta-aspartyl-peptidase activity"/>
    <property type="evidence" value="ECO:0007669"/>
    <property type="project" value="UniProtKB-EC"/>
</dbReference>